<evidence type="ECO:0000313" key="1">
    <source>
        <dbReference type="EMBL" id="SCU68986.1"/>
    </source>
</evidence>
<organism evidence="1 2">
    <name type="scientific">Trypanosoma equiperdum</name>
    <dbReference type="NCBI Taxonomy" id="5694"/>
    <lineage>
        <taxon>Eukaryota</taxon>
        <taxon>Discoba</taxon>
        <taxon>Euglenozoa</taxon>
        <taxon>Kinetoplastea</taxon>
        <taxon>Metakinetoplastina</taxon>
        <taxon>Trypanosomatida</taxon>
        <taxon>Trypanosomatidae</taxon>
        <taxon>Trypanosoma</taxon>
    </lineage>
</organism>
<protein>
    <submittedName>
        <fullName evidence="1">Uncharacterized protein</fullName>
    </submittedName>
</protein>
<gene>
    <name evidence="1" type="ORF">TEOVI_000751700</name>
</gene>
<dbReference type="VEuPathDB" id="TriTrypDB:TEOVI_000751700"/>
<dbReference type="AlphaFoldDB" id="A0A1G4IAB9"/>
<dbReference type="RefSeq" id="XP_067080042.1">
    <property type="nucleotide sequence ID" value="XM_067223941.1"/>
</dbReference>
<dbReference type="GeneID" id="92381451"/>
<comment type="caution">
    <text evidence="1">The sequence shown here is derived from an EMBL/GenBank/DDBJ whole genome shotgun (WGS) entry which is preliminary data.</text>
</comment>
<proteinExistence type="predicted"/>
<evidence type="ECO:0000313" key="2">
    <source>
        <dbReference type="Proteomes" id="UP000195570"/>
    </source>
</evidence>
<keyword evidence="2" id="KW-1185">Reference proteome</keyword>
<sequence>MGNFGGTPLHAEKLNLTLRELSTGTTPAGTNVRERGSGSIVWMGGKACWMANNAKMLLCFPRASYRRRLLVFHFSGVAIAHSPPHIHCPIFRYPSVCLPHCQLRALKIYLRRIRSALFFSGNAAPQLTRRPHLTKHPRIAVQTTRNHPIIPAYSCLPLWFSRKYANTP</sequence>
<accession>A0A1G4IAB9</accession>
<dbReference type="Proteomes" id="UP000195570">
    <property type="component" value="Unassembled WGS sequence"/>
</dbReference>
<name>A0A1G4IAB9_TRYEQ</name>
<dbReference type="EMBL" id="CZPT02001117">
    <property type="protein sequence ID" value="SCU68986.1"/>
    <property type="molecule type" value="Genomic_DNA"/>
</dbReference>
<reference evidence="1" key="1">
    <citation type="submission" date="2016-09" db="EMBL/GenBank/DDBJ databases">
        <authorList>
            <person name="Hebert L."/>
            <person name="Moumen B."/>
        </authorList>
    </citation>
    <scope>NUCLEOTIDE SEQUENCE [LARGE SCALE GENOMIC DNA]</scope>
    <source>
        <strain evidence="1">OVI</strain>
    </source>
</reference>